<sequence>MTGWRQALARDGFACFPVDPDTLRWARAAHREGCAVLSAAADQIACQGTWFVGVDALSNGPDGRIAGIPLAGAAITALAPLPALHKAQLSVTFPGYPRPRDGEGKAAFRYRLLRDGAHVDGLLPIGPDRQRQLREPHGFILGLPLVATDPGASPLVVWRGSHALIRAAFADVLFPLTESQRPFADLTAVYATTRRRVFELCERVEIHLPPGAAIVLDPAVLHGIAPWQAGAGAPPEGRMIAYFRPLHPQGHAGWLGENPT</sequence>
<dbReference type="RefSeq" id="WP_326299539.1">
    <property type="nucleotide sequence ID" value="NZ_JAYLLH010000063.1"/>
</dbReference>
<gene>
    <name evidence="1" type="ORF">VK792_19320</name>
</gene>
<dbReference type="SUPFAM" id="SSF51197">
    <property type="entry name" value="Clavaminate synthase-like"/>
    <property type="match status" value="1"/>
</dbReference>
<dbReference type="Gene3D" id="2.60.120.620">
    <property type="entry name" value="q2cbj1_9rhob like domain"/>
    <property type="match status" value="1"/>
</dbReference>
<organism evidence="1 2">
    <name type="scientific">Mesobacterium hydrothermale</name>
    <dbReference type="NCBI Taxonomy" id="3111907"/>
    <lineage>
        <taxon>Bacteria</taxon>
        <taxon>Pseudomonadati</taxon>
        <taxon>Pseudomonadota</taxon>
        <taxon>Alphaproteobacteria</taxon>
        <taxon>Rhodobacterales</taxon>
        <taxon>Roseobacteraceae</taxon>
        <taxon>Mesobacterium</taxon>
    </lineage>
</organism>
<protein>
    <recommendedName>
        <fullName evidence="3">Phytanoyl-CoA dioxygenase</fullName>
    </recommendedName>
</protein>
<reference evidence="1 2" key="1">
    <citation type="submission" date="2024-01" db="EMBL/GenBank/DDBJ databases">
        <title>Mesobacterium rodlantinim sp. nov., isolated from shallow sea hydrothermal systems off Kueishantao Island.</title>
        <authorList>
            <person name="Su Z."/>
            <person name="Tang K."/>
        </authorList>
    </citation>
    <scope>NUCLEOTIDE SEQUENCE [LARGE SCALE GENOMIC DNA]</scope>
    <source>
        <strain evidence="1 2">TK19101</strain>
    </source>
</reference>
<dbReference type="Proteomes" id="UP001348149">
    <property type="component" value="Unassembled WGS sequence"/>
</dbReference>
<name>A0ABU6HNL5_9RHOB</name>
<accession>A0ABU6HNL5</accession>
<proteinExistence type="predicted"/>
<keyword evidence="2" id="KW-1185">Reference proteome</keyword>
<evidence type="ECO:0008006" key="3">
    <source>
        <dbReference type="Google" id="ProtNLM"/>
    </source>
</evidence>
<dbReference type="EMBL" id="JAYLLH010000063">
    <property type="protein sequence ID" value="MEC3863436.1"/>
    <property type="molecule type" value="Genomic_DNA"/>
</dbReference>
<evidence type="ECO:0000313" key="2">
    <source>
        <dbReference type="Proteomes" id="UP001348149"/>
    </source>
</evidence>
<evidence type="ECO:0000313" key="1">
    <source>
        <dbReference type="EMBL" id="MEC3863436.1"/>
    </source>
</evidence>
<comment type="caution">
    <text evidence="1">The sequence shown here is derived from an EMBL/GenBank/DDBJ whole genome shotgun (WGS) entry which is preliminary data.</text>
</comment>